<dbReference type="GO" id="GO:0005737">
    <property type="term" value="C:cytoplasm"/>
    <property type="evidence" value="ECO:0007669"/>
    <property type="project" value="UniProtKB-SubCell"/>
</dbReference>
<dbReference type="SUPFAM" id="SSF69737">
    <property type="entry name" value="Urease metallochaperone UreE, C-terminal domain"/>
    <property type="match status" value="1"/>
</dbReference>
<dbReference type="SMART" id="SM00988">
    <property type="entry name" value="UreE_N"/>
    <property type="match status" value="1"/>
</dbReference>
<proteinExistence type="inferred from homology"/>
<dbReference type="Proteomes" id="UP000481033">
    <property type="component" value="Unassembled WGS sequence"/>
</dbReference>
<dbReference type="GO" id="GO:0016151">
    <property type="term" value="F:nickel cation binding"/>
    <property type="evidence" value="ECO:0007669"/>
    <property type="project" value="UniProtKB-UniRule"/>
</dbReference>
<sequence>MYVFTQKVSSALEPTLALALTADERTRSRYRYSLSGGITDTKGETVDFSTTQLETTQADEIYLELPRGTTLRHGDCLGGSNHSQVLKIVAKPEPVMTVRASTNAQPPSTNAQASLRLLQAAYHLGNRHVALELGADYLRLAPDPVLAAMLHQLGVTVTEETVPFQPESGAYGHHH</sequence>
<dbReference type="GO" id="GO:0006457">
    <property type="term" value="P:protein folding"/>
    <property type="evidence" value="ECO:0007669"/>
    <property type="project" value="InterPro"/>
</dbReference>
<keyword evidence="2 5" id="KW-0963">Cytoplasm</keyword>
<dbReference type="GO" id="GO:0051082">
    <property type="term" value="F:unfolded protein binding"/>
    <property type="evidence" value="ECO:0007669"/>
    <property type="project" value="UniProtKB-UniRule"/>
</dbReference>
<evidence type="ECO:0000259" key="6">
    <source>
        <dbReference type="SMART" id="SM00988"/>
    </source>
</evidence>
<dbReference type="Gene3D" id="2.60.260.20">
    <property type="entry name" value="Urease metallochaperone UreE, N-terminal domain"/>
    <property type="match status" value="1"/>
</dbReference>
<keyword evidence="3 5" id="KW-0533">Nickel</keyword>
<evidence type="ECO:0000256" key="3">
    <source>
        <dbReference type="ARBA" id="ARBA00022596"/>
    </source>
</evidence>
<comment type="similarity">
    <text evidence="5">Belongs to the UreE family.</text>
</comment>
<dbReference type="HAMAP" id="MF_00822">
    <property type="entry name" value="UreE"/>
    <property type="match status" value="1"/>
</dbReference>
<dbReference type="PIRSF" id="PIRSF036402">
    <property type="entry name" value="Ureas_acces_UreE"/>
    <property type="match status" value="1"/>
</dbReference>
<accession>A0A6M0RJ25</accession>
<keyword evidence="8" id="KW-1185">Reference proteome</keyword>
<dbReference type="InterPro" id="IPR036118">
    <property type="entry name" value="UreE_N_sf"/>
</dbReference>
<keyword evidence="4 5" id="KW-0143">Chaperone</keyword>
<protein>
    <recommendedName>
        <fullName evidence="5">Urease accessory protein UreE</fullName>
    </recommendedName>
</protein>
<comment type="function">
    <text evidence="5">Involved in urease metallocenter assembly. Binds nickel. Probably functions as a nickel donor during metallocenter assembly.</text>
</comment>
<evidence type="ECO:0000256" key="5">
    <source>
        <dbReference type="HAMAP-Rule" id="MF_00822"/>
    </source>
</evidence>
<dbReference type="Pfam" id="PF05194">
    <property type="entry name" value="UreE_C"/>
    <property type="match status" value="1"/>
</dbReference>
<evidence type="ECO:0000256" key="1">
    <source>
        <dbReference type="ARBA" id="ARBA00004496"/>
    </source>
</evidence>
<dbReference type="AlphaFoldDB" id="A0A6M0RJ25"/>
<gene>
    <name evidence="5" type="primary">ureE</name>
    <name evidence="7" type="ORF">DXZ20_10875</name>
</gene>
<dbReference type="InterPro" id="IPR007864">
    <property type="entry name" value="UreE_C_dom"/>
</dbReference>
<dbReference type="InterPro" id="IPR004029">
    <property type="entry name" value="UreE_N"/>
</dbReference>
<evidence type="ECO:0000313" key="7">
    <source>
        <dbReference type="EMBL" id="NEZ56169.1"/>
    </source>
</evidence>
<reference evidence="7 8" key="1">
    <citation type="journal article" date="2020" name="Microb. Ecol.">
        <title>Ecogenomics of the Marine Benthic Filamentous Cyanobacterium Adonisia.</title>
        <authorList>
            <person name="Walter J.M."/>
            <person name="Coutinho F.H."/>
            <person name="Leomil L."/>
            <person name="Hargreaves P.I."/>
            <person name="Campeao M.E."/>
            <person name="Vieira V.V."/>
            <person name="Silva B.S."/>
            <person name="Fistarol G.O."/>
            <person name="Salomon P.S."/>
            <person name="Sawabe T."/>
            <person name="Mino S."/>
            <person name="Hosokawa M."/>
            <person name="Miyashita H."/>
            <person name="Maruyama F."/>
            <person name="van Verk M.C."/>
            <person name="Dutilh B.E."/>
            <person name="Thompson C.C."/>
            <person name="Thompson F.L."/>
        </authorList>
    </citation>
    <scope>NUCLEOTIDE SEQUENCE [LARGE SCALE GENOMIC DNA]</scope>
    <source>
        <strain evidence="7 8">CCMR0081</strain>
    </source>
</reference>
<evidence type="ECO:0000256" key="4">
    <source>
        <dbReference type="ARBA" id="ARBA00023186"/>
    </source>
</evidence>
<feature type="domain" description="UreE urease accessory N-terminal" evidence="6">
    <location>
        <begin position="1"/>
        <end position="85"/>
    </location>
</feature>
<comment type="caution">
    <text evidence="7">The sequence shown here is derived from an EMBL/GenBank/DDBJ whole genome shotgun (WGS) entry which is preliminary data.</text>
</comment>
<comment type="subcellular location">
    <subcellularLocation>
        <location evidence="1 5">Cytoplasm</location>
    </subcellularLocation>
</comment>
<dbReference type="SUPFAM" id="SSF69287">
    <property type="entry name" value="Urease metallochaperone UreE, N-terminal domain"/>
    <property type="match status" value="1"/>
</dbReference>
<name>A0A6M0RJ25_9CYAN</name>
<dbReference type="EMBL" id="QXHD01000004">
    <property type="protein sequence ID" value="NEZ56169.1"/>
    <property type="molecule type" value="Genomic_DNA"/>
</dbReference>
<evidence type="ECO:0000313" key="8">
    <source>
        <dbReference type="Proteomes" id="UP000481033"/>
    </source>
</evidence>
<evidence type="ECO:0000256" key="2">
    <source>
        <dbReference type="ARBA" id="ARBA00022490"/>
    </source>
</evidence>
<dbReference type="GO" id="GO:0019627">
    <property type="term" value="P:urea metabolic process"/>
    <property type="evidence" value="ECO:0007669"/>
    <property type="project" value="InterPro"/>
</dbReference>
<dbReference type="Gene3D" id="3.30.70.790">
    <property type="entry name" value="UreE, C-terminal domain"/>
    <property type="match status" value="1"/>
</dbReference>
<dbReference type="GO" id="GO:0065003">
    <property type="term" value="P:protein-containing complex assembly"/>
    <property type="evidence" value="ECO:0007669"/>
    <property type="project" value="InterPro"/>
</dbReference>
<dbReference type="InterPro" id="IPR012406">
    <property type="entry name" value="UreE"/>
</dbReference>
<dbReference type="CDD" id="cd00571">
    <property type="entry name" value="UreE"/>
    <property type="match status" value="1"/>
</dbReference>
<organism evidence="7 8">
    <name type="scientific">Adonisia turfae CCMR0081</name>
    <dbReference type="NCBI Taxonomy" id="2292702"/>
    <lineage>
        <taxon>Bacteria</taxon>
        <taxon>Bacillati</taxon>
        <taxon>Cyanobacteriota</taxon>
        <taxon>Adonisia</taxon>
        <taxon>Adonisia turfae</taxon>
    </lineage>
</organism>